<dbReference type="GeneID" id="4156596"/>
<sequence length="90" mass="10390">MNHIWKRQTSSCDTWCSHTESDLGNSLYSKSVELIKHLSDYWNKKNRASPVVFARSSLSFHLIYIGALRSPFLFSKLVYKIVLHDKIASS</sequence>
<accession>Q19D04</accession>
<name>Q19D04_9CAUD</name>
<proteinExistence type="predicted"/>
<reference evidence="1 2" key="1">
    <citation type="submission" date="2006-05" db="EMBL/GenBank/DDBJ databases">
        <title>Comlete genome of Aeromonas salmonicida bacteriophage 25.</title>
        <authorList>
            <person name="Petrov V.M."/>
            <person name="Nolan J.M."/>
            <person name="Bertrand C."/>
            <person name="Krisch H.M."/>
            <person name="Karam J.D."/>
        </authorList>
    </citation>
    <scope>NUCLEOTIDE SEQUENCE [LARGE SCALE GENOMIC DNA]</scope>
</reference>
<keyword evidence="2" id="KW-1185">Reference proteome</keyword>
<dbReference type="Proteomes" id="UP000006653">
    <property type="component" value="Segment"/>
</dbReference>
<dbReference type="EMBL" id="DQ529280">
    <property type="protein sequence ID" value="ABF72799.1"/>
    <property type="molecule type" value="Genomic_DNA"/>
</dbReference>
<evidence type="ECO:0000313" key="1">
    <source>
        <dbReference type="EMBL" id="ABF72799.1"/>
    </source>
</evidence>
<dbReference type="RefSeq" id="YP_656247.1">
    <property type="nucleotide sequence ID" value="NC_008208.1"/>
</dbReference>
<dbReference type="KEGG" id="vg:4156596"/>
<protein>
    <submittedName>
        <fullName evidence="1">Uncharacterized protein</fullName>
    </submittedName>
</protein>
<gene>
    <name evidence="1" type="ORF">PHG25p015nc</name>
</gene>
<evidence type="ECO:0000313" key="2">
    <source>
        <dbReference type="Proteomes" id="UP000006653"/>
    </source>
</evidence>
<organism evidence="1 2">
    <name type="scientific">Aeromonas phage 25</name>
    <dbReference type="NCBI Taxonomy" id="2911441"/>
    <lineage>
        <taxon>Viruses</taxon>
        <taxon>Duplodnaviria</taxon>
        <taxon>Heunggongvirae</taxon>
        <taxon>Uroviricota</taxon>
        <taxon>Caudoviricetes</taxon>
        <taxon>Pantevenvirales</taxon>
        <taxon>Straboviridae</taxon>
        <taxon>Tulanevirus</taxon>
        <taxon>Tulanevirus bteighttwo</taxon>
    </lineage>
</organism>